<organism evidence="1">
    <name type="scientific">marine sediment metagenome</name>
    <dbReference type="NCBI Taxonomy" id="412755"/>
    <lineage>
        <taxon>unclassified sequences</taxon>
        <taxon>metagenomes</taxon>
        <taxon>ecological metagenomes</taxon>
    </lineage>
</organism>
<dbReference type="EMBL" id="LAZR01016682">
    <property type="protein sequence ID" value="KKM03429.1"/>
    <property type="molecule type" value="Genomic_DNA"/>
</dbReference>
<accession>A0A0F9GXD6</accession>
<gene>
    <name evidence="1" type="ORF">LCGC14_1774530</name>
</gene>
<dbReference type="AlphaFoldDB" id="A0A0F9GXD6"/>
<evidence type="ECO:0000313" key="1">
    <source>
        <dbReference type="EMBL" id="KKM03429.1"/>
    </source>
</evidence>
<comment type="caution">
    <text evidence="1">The sequence shown here is derived from an EMBL/GenBank/DDBJ whole genome shotgun (WGS) entry which is preliminary data.</text>
</comment>
<proteinExistence type="predicted"/>
<protein>
    <submittedName>
        <fullName evidence="1">Uncharacterized protein</fullName>
    </submittedName>
</protein>
<reference evidence="1" key="1">
    <citation type="journal article" date="2015" name="Nature">
        <title>Complex archaea that bridge the gap between prokaryotes and eukaryotes.</title>
        <authorList>
            <person name="Spang A."/>
            <person name="Saw J.H."/>
            <person name="Jorgensen S.L."/>
            <person name="Zaremba-Niedzwiedzka K."/>
            <person name="Martijn J."/>
            <person name="Lind A.E."/>
            <person name="van Eijk R."/>
            <person name="Schleper C."/>
            <person name="Guy L."/>
            <person name="Ettema T.J."/>
        </authorList>
    </citation>
    <scope>NUCLEOTIDE SEQUENCE</scope>
</reference>
<sequence>MNKVRNSFLFFIFAFSISVALEASQVDFSWSTPENFVYKEDSGDEKTYIVWFYSIKNTTDKKILVTIETFLNTDTQKSYEDKYLPDIVSTVSKGNEEYMTANDMKGEFGPGVTKMGVAVFEDIDPYAQKINVFATGLSHFFFWRWRMVDYSYKITYKKSGNKWILVEHGFNKDSSHRNYADKFK</sequence>
<name>A0A0F9GXD6_9ZZZZ</name>